<reference evidence="2" key="1">
    <citation type="journal article" date="2022" name="G3 (Bethesda)">
        <title>Unveiling the complete genome sequence of Alicyclobacillus acidoterrestris DSM 3922T, a taint-producing strain.</title>
        <authorList>
            <person name="Leonardo I.C."/>
            <person name="Barreto Crespo M.T."/>
            <person name="Gaspar F.B."/>
        </authorList>
    </citation>
    <scope>NUCLEOTIDE SEQUENCE [LARGE SCALE GENOMIC DNA]</scope>
    <source>
        <strain evidence="2">DSM 3922</strain>
    </source>
</reference>
<gene>
    <name evidence="1" type="ORF">K1I37_08900</name>
</gene>
<keyword evidence="1" id="KW-0378">Hydrolase</keyword>
<sequence>MFTDVLFDIDGVMLSEERYFDASALTVNELLTSSRFLGFESVAGTYRADLSDADITQIRQTVFQQDTVLEKLKNVGVNANWDMVYLVFVSELAHVLSTCETNSALRAAAADALRAGWHVEAMAQLGRVIRAHVGVPLVSYTHYDALYGGATTRDELFERARTVLQTLLGLELDDRKLWDIGQETFQEWYLGDAYTHASTGKLGFLTSEIPLVDPASFQSLLKDLVASGIRLGIATGRPFTETKVPLEFFGWWQFFDAAKVSTASDVLVAEQRAPSARPLSKPHPYSYLRSLTANDDTTALLRTSLPLPGKREQVLIVGDSIADALAAQRLGASFAAVLTGLEGASARPKFERLQADFILDNALQVRDLLLSDGVVASEAQE</sequence>
<dbReference type="InterPro" id="IPR023214">
    <property type="entry name" value="HAD_sf"/>
</dbReference>
<accession>A0A9E7CX71</accession>
<dbReference type="Proteomes" id="UP000829401">
    <property type="component" value="Chromosome"/>
</dbReference>
<dbReference type="PANTHER" id="PTHR43434:SF1">
    <property type="entry name" value="PHOSPHOGLYCOLATE PHOSPHATASE"/>
    <property type="match status" value="1"/>
</dbReference>
<dbReference type="AlphaFoldDB" id="T0CVS7"/>
<dbReference type="PANTHER" id="PTHR43434">
    <property type="entry name" value="PHOSPHOGLYCOLATE PHOSPHATASE"/>
    <property type="match status" value="1"/>
</dbReference>
<dbReference type="KEGG" id="aaco:K1I37_08900"/>
<evidence type="ECO:0000313" key="1">
    <source>
        <dbReference type="EMBL" id="UNO50543.1"/>
    </source>
</evidence>
<organism evidence="1 2">
    <name type="scientific">Alicyclobacillus acidoterrestris (strain ATCC 49025 / DSM 3922 / CIP 106132 / NCIMB 13137 / GD3B)</name>
    <dbReference type="NCBI Taxonomy" id="1356854"/>
    <lineage>
        <taxon>Bacteria</taxon>
        <taxon>Bacillati</taxon>
        <taxon>Bacillota</taxon>
        <taxon>Bacilli</taxon>
        <taxon>Bacillales</taxon>
        <taxon>Alicyclobacillaceae</taxon>
        <taxon>Alicyclobacillus</taxon>
    </lineage>
</organism>
<dbReference type="STRING" id="1356854.N007_16690"/>
<dbReference type="RefSeq" id="WP_021298473.1">
    <property type="nucleotide sequence ID" value="NZ_AURB01000192.1"/>
</dbReference>
<accession>T0CVS7</accession>
<dbReference type="SFLD" id="SFLDS00003">
    <property type="entry name" value="Haloacid_Dehalogenase"/>
    <property type="match status" value="1"/>
</dbReference>
<dbReference type="GO" id="GO:0006281">
    <property type="term" value="P:DNA repair"/>
    <property type="evidence" value="ECO:0007669"/>
    <property type="project" value="TreeGrafter"/>
</dbReference>
<dbReference type="CDD" id="cd01427">
    <property type="entry name" value="HAD_like"/>
    <property type="match status" value="1"/>
</dbReference>
<protein>
    <submittedName>
        <fullName evidence="1">HAD hydrolase-like protein</fullName>
    </submittedName>
</protein>
<dbReference type="SFLD" id="SFLDG01129">
    <property type="entry name" value="C1.5:_HAD__Beta-PGM__Phosphata"/>
    <property type="match status" value="1"/>
</dbReference>
<dbReference type="Gene3D" id="3.40.50.1000">
    <property type="entry name" value="HAD superfamily/HAD-like"/>
    <property type="match status" value="1"/>
</dbReference>
<evidence type="ECO:0000313" key="2">
    <source>
        <dbReference type="Proteomes" id="UP000829401"/>
    </source>
</evidence>
<proteinExistence type="predicted"/>
<dbReference type="Pfam" id="PF13242">
    <property type="entry name" value="Hydrolase_like"/>
    <property type="match status" value="1"/>
</dbReference>
<dbReference type="OrthoDB" id="2474611at2"/>
<keyword evidence="2" id="KW-1185">Reference proteome</keyword>
<dbReference type="EMBL" id="CP080467">
    <property type="protein sequence ID" value="UNO50543.1"/>
    <property type="molecule type" value="Genomic_DNA"/>
</dbReference>
<dbReference type="GO" id="GO:0008967">
    <property type="term" value="F:phosphoglycolate phosphatase activity"/>
    <property type="evidence" value="ECO:0007669"/>
    <property type="project" value="TreeGrafter"/>
</dbReference>
<dbReference type="SUPFAM" id="SSF56784">
    <property type="entry name" value="HAD-like"/>
    <property type="match status" value="1"/>
</dbReference>
<name>T0CVS7_ALIAG</name>
<dbReference type="eggNOG" id="COG0546">
    <property type="taxonomic scope" value="Bacteria"/>
</dbReference>
<dbReference type="InterPro" id="IPR036412">
    <property type="entry name" value="HAD-like_sf"/>
</dbReference>
<dbReference type="InterPro" id="IPR050155">
    <property type="entry name" value="HAD-like_hydrolase_sf"/>
</dbReference>